<sequence>MDTYYSATPLSVPPVRSRTPRRLAPKQPQTTAKPYPRTAQERVAIKKATQTKGNEITVRITTCLLPPSTNHKLCITKPQASGAPRRGRPPKPKSSGPNANDSAMTPITSPTSFTVSMNSAEGQTAQDTPAIERGRSRHPKPVPEAVSDTSNLAEPDDLWESWTALSLPRAPTPAPSSTQPGSLAAYIQEPVDDLFHMNDPFGSIGRKKDEDDDTEYEWVGTTGDVKWGEPEGPRVLGDSLSLSAPAVERPQVHSAPSPSPLYRAVLPDNPRPLIPHNWVPPQGSIYHTVEIRVRLVGSLRWMYSVPDDSVFVVGPEKQWSWRGYTFVNMRNDKIREETTVMFPSTYVEMPTTTLNMRWIAAQLDATTRQYPFAPAVGPAMYHDIVFTDPASTAFAFPPMATF</sequence>
<protein>
    <submittedName>
        <fullName evidence="2">Uncharacterized protein</fullName>
    </submittedName>
</protein>
<reference evidence="2 3" key="1">
    <citation type="journal article" date="2024" name="J Genomics">
        <title>Draft genome sequencing and assembly of Favolaschia claudopus CIRM-BRFM 2984 isolated from oak limbs.</title>
        <authorList>
            <person name="Navarro D."/>
            <person name="Drula E."/>
            <person name="Chaduli D."/>
            <person name="Cazenave R."/>
            <person name="Ahrendt S."/>
            <person name="Wang J."/>
            <person name="Lipzen A."/>
            <person name="Daum C."/>
            <person name="Barry K."/>
            <person name="Grigoriev I.V."/>
            <person name="Favel A."/>
            <person name="Rosso M.N."/>
            <person name="Martin F."/>
        </authorList>
    </citation>
    <scope>NUCLEOTIDE SEQUENCE [LARGE SCALE GENOMIC DNA]</scope>
    <source>
        <strain evidence="2 3">CIRM-BRFM 2984</strain>
    </source>
</reference>
<comment type="caution">
    <text evidence="2">The sequence shown here is derived from an EMBL/GenBank/DDBJ whole genome shotgun (WGS) entry which is preliminary data.</text>
</comment>
<organism evidence="2 3">
    <name type="scientific">Favolaschia claudopus</name>
    <dbReference type="NCBI Taxonomy" id="2862362"/>
    <lineage>
        <taxon>Eukaryota</taxon>
        <taxon>Fungi</taxon>
        <taxon>Dikarya</taxon>
        <taxon>Basidiomycota</taxon>
        <taxon>Agaricomycotina</taxon>
        <taxon>Agaricomycetes</taxon>
        <taxon>Agaricomycetidae</taxon>
        <taxon>Agaricales</taxon>
        <taxon>Marasmiineae</taxon>
        <taxon>Mycenaceae</taxon>
        <taxon>Favolaschia</taxon>
    </lineage>
</organism>
<feature type="region of interest" description="Disordered" evidence="1">
    <location>
        <begin position="1"/>
        <end position="38"/>
    </location>
</feature>
<dbReference type="AlphaFoldDB" id="A0AAW0ANN8"/>
<evidence type="ECO:0000256" key="1">
    <source>
        <dbReference type="SAM" id="MobiDB-lite"/>
    </source>
</evidence>
<dbReference type="Proteomes" id="UP001362999">
    <property type="component" value="Unassembled WGS sequence"/>
</dbReference>
<evidence type="ECO:0000313" key="2">
    <source>
        <dbReference type="EMBL" id="KAK7014174.1"/>
    </source>
</evidence>
<feature type="region of interest" description="Disordered" evidence="1">
    <location>
        <begin position="71"/>
        <end position="153"/>
    </location>
</feature>
<dbReference type="EMBL" id="JAWWNJ010000057">
    <property type="protein sequence ID" value="KAK7014174.1"/>
    <property type="molecule type" value="Genomic_DNA"/>
</dbReference>
<evidence type="ECO:0000313" key="3">
    <source>
        <dbReference type="Proteomes" id="UP001362999"/>
    </source>
</evidence>
<accession>A0AAW0ANN8</accession>
<keyword evidence="3" id="KW-1185">Reference proteome</keyword>
<gene>
    <name evidence="2" type="ORF">R3P38DRAFT_2787576</name>
</gene>
<name>A0AAW0ANN8_9AGAR</name>
<feature type="compositionally biased region" description="Polar residues" evidence="1">
    <location>
        <begin position="98"/>
        <end position="127"/>
    </location>
</feature>
<proteinExistence type="predicted"/>